<reference evidence="1 2" key="1">
    <citation type="submission" date="2019-09" db="EMBL/GenBank/DDBJ databases">
        <title>Bacillus ochoae sp. nov., Paenibacillus whitsoniae sp. nov., Paenibacillus spiritus sp. nov. Isolated from the Mars Exploration Rover during spacecraft assembly.</title>
        <authorList>
            <person name="Seuylemezian A."/>
            <person name="Vaishampayan P."/>
        </authorList>
    </citation>
    <scope>NUCLEOTIDE SEQUENCE [LARGE SCALE GENOMIC DNA]</scope>
    <source>
        <strain evidence="1 2">MER_111</strain>
    </source>
</reference>
<organism evidence="1 2">
    <name type="scientific">Paenibacillus spiritus</name>
    <dbReference type="NCBI Taxonomy" id="2496557"/>
    <lineage>
        <taxon>Bacteria</taxon>
        <taxon>Bacillati</taxon>
        <taxon>Bacillota</taxon>
        <taxon>Bacilli</taxon>
        <taxon>Bacillales</taxon>
        <taxon>Paenibacillaceae</taxon>
        <taxon>Paenibacillus</taxon>
    </lineage>
</organism>
<evidence type="ECO:0000313" key="1">
    <source>
        <dbReference type="EMBL" id="KAA9004659.1"/>
    </source>
</evidence>
<name>A0A5J5G8Z5_9BACL</name>
<keyword evidence="2" id="KW-1185">Reference proteome</keyword>
<dbReference type="OrthoDB" id="2971377at2"/>
<protein>
    <submittedName>
        <fullName evidence="1">Uncharacterized protein</fullName>
    </submittedName>
</protein>
<comment type="caution">
    <text evidence="1">The sequence shown here is derived from an EMBL/GenBank/DDBJ whole genome shotgun (WGS) entry which is preliminary data.</text>
</comment>
<dbReference type="AlphaFoldDB" id="A0A5J5G8Z5"/>
<accession>A0A5J5G8Z5</accession>
<dbReference type="EMBL" id="VYKK01000014">
    <property type="protein sequence ID" value="KAA9004659.1"/>
    <property type="molecule type" value="Genomic_DNA"/>
</dbReference>
<evidence type="ECO:0000313" key="2">
    <source>
        <dbReference type="Proteomes" id="UP000367750"/>
    </source>
</evidence>
<dbReference type="RefSeq" id="WP_150458255.1">
    <property type="nucleotide sequence ID" value="NZ_VYKK01000014.1"/>
</dbReference>
<sequence>MEQPLNTDQTTLVAAWQERLPDVIDGNDSFTVQADAASPNSLLLHFNAAGRQEYSLDFRCTYVDNREVQVQLVDVEKAGRHEDEHTAAVQQLASHYTRQIHECAQSLQDLTNP</sequence>
<gene>
    <name evidence="1" type="ORF">F4V43_10800</name>
</gene>
<proteinExistence type="predicted"/>
<dbReference type="Proteomes" id="UP000367750">
    <property type="component" value="Unassembled WGS sequence"/>
</dbReference>